<dbReference type="AlphaFoldDB" id="A0A1H3E9Z7"/>
<protein>
    <submittedName>
        <fullName evidence="2">Uncharacterized protein</fullName>
    </submittedName>
</protein>
<keyword evidence="1" id="KW-0472">Membrane</keyword>
<accession>A0A1H3E9Z7</accession>
<keyword evidence="3" id="KW-1185">Reference proteome</keyword>
<sequence length="67" mass="7204">MDDSLVRFGTVFFAVVIAADLVAALLFPTDPSRQLFAIGVAAAAALPLGYLFVYHGGYERLSTLLDR</sequence>
<dbReference type="RefSeq" id="WP_089765524.1">
    <property type="nucleotide sequence ID" value="NZ_FNPB01000002.1"/>
</dbReference>
<evidence type="ECO:0000313" key="2">
    <source>
        <dbReference type="EMBL" id="SDX75511.1"/>
    </source>
</evidence>
<proteinExistence type="predicted"/>
<reference evidence="3" key="1">
    <citation type="submission" date="2016-10" db="EMBL/GenBank/DDBJ databases">
        <authorList>
            <person name="Varghese N."/>
            <person name="Submissions S."/>
        </authorList>
    </citation>
    <scope>NUCLEOTIDE SEQUENCE [LARGE SCALE GENOMIC DNA]</scope>
    <source>
        <strain evidence="3">CGMCC 1.10118</strain>
    </source>
</reference>
<dbReference type="STRING" id="660517.SAMN04487946_102134"/>
<feature type="transmembrane region" description="Helical" evidence="1">
    <location>
        <begin position="6"/>
        <end position="28"/>
    </location>
</feature>
<keyword evidence="1" id="KW-0812">Transmembrane</keyword>
<organism evidence="2 3">
    <name type="scientific">Halobellus clavatus</name>
    <dbReference type="NCBI Taxonomy" id="660517"/>
    <lineage>
        <taxon>Archaea</taxon>
        <taxon>Methanobacteriati</taxon>
        <taxon>Methanobacteriota</taxon>
        <taxon>Stenosarchaea group</taxon>
        <taxon>Halobacteria</taxon>
        <taxon>Halobacteriales</taxon>
        <taxon>Haloferacaceae</taxon>
        <taxon>Halobellus</taxon>
    </lineage>
</organism>
<feature type="transmembrane region" description="Helical" evidence="1">
    <location>
        <begin position="35"/>
        <end position="57"/>
    </location>
</feature>
<dbReference type="Proteomes" id="UP000199170">
    <property type="component" value="Unassembled WGS sequence"/>
</dbReference>
<evidence type="ECO:0000256" key="1">
    <source>
        <dbReference type="SAM" id="Phobius"/>
    </source>
</evidence>
<evidence type="ECO:0000313" key="3">
    <source>
        <dbReference type="Proteomes" id="UP000199170"/>
    </source>
</evidence>
<name>A0A1H3E9Z7_9EURY</name>
<keyword evidence="1" id="KW-1133">Transmembrane helix</keyword>
<dbReference type="EMBL" id="FNPB01000002">
    <property type="protein sequence ID" value="SDX75511.1"/>
    <property type="molecule type" value="Genomic_DNA"/>
</dbReference>
<gene>
    <name evidence="2" type="ORF">SAMN04487946_102134</name>
</gene>